<evidence type="ECO:0000313" key="2">
    <source>
        <dbReference type="Proteomes" id="UP001404845"/>
    </source>
</evidence>
<sequence>MIEKHTFDFLKGIAAHNDKAWFEEHRDDYERSKANLIQVAGLLIDAASRFDPNVAKANVEPERCVTRINRDMRFAKGKPPYKTEMFVMLNSVGDYHASASYYLHVEPGACYAGGGIFMTKPKALDNIRKRIAAAPDKWTGIVETAEMRKTFPDGLTSPETLKRAPQGYDPDHPAIAYLRMKGFCANRPLTNKQVQGDDAVDIIVEIFKAARPLVGFINGAVAG</sequence>
<dbReference type="Proteomes" id="UP001404845">
    <property type="component" value="Unassembled WGS sequence"/>
</dbReference>
<keyword evidence="2" id="KW-1185">Reference proteome</keyword>
<proteinExistence type="predicted"/>
<dbReference type="InterPro" id="IPR012808">
    <property type="entry name" value="CHP02453"/>
</dbReference>
<gene>
    <name evidence="1" type="ORF">PUR21_23365</name>
</gene>
<dbReference type="PIRSF" id="PIRSF028451">
    <property type="entry name" value="UCP028451"/>
    <property type="match status" value="1"/>
</dbReference>
<comment type="caution">
    <text evidence="1">The sequence shown here is derived from an EMBL/GenBank/DDBJ whole genome shotgun (WGS) entry which is preliminary data.</text>
</comment>
<organism evidence="1 2">
    <name type="scientific">Methylorubrum rhodesianum</name>
    <dbReference type="NCBI Taxonomy" id="29427"/>
    <lineage>
        <taxon>Bacteria</taxon>
        <taxon>Pseudomonadati</taxon>
        <taxon>Pseudomonadota</taxon>
        <taxon>Alphaproteobacteria</taxon>
        <taxon>Hyphomicrobiales</taxon>
        <taxon>Methylobacteriaceae</taxon>
        <taxon>Methylorubrum</taxon>
    </lineage>
</organism>
<dbReference type="RefSeq" id="WP_200671659.1">
    <property type="nucleotide sequence ID" value="NZ_JACWCW010000086.1"/>
</dbReference>
<dbReference type="InterPro" id="IPR015996">
    <property type="entry name" value="UCP028451"/>
</dbReference>
<dbReference type="PANTHER" id="PTHR36452:SF1">
    <property type="entry name" value="DUF2461 DOMAIN-CONTAINING PROTEIN"/>
    <property type="match status" value="1"/>
</dbReference>
<protein>
    <submittedName>
        <fullName evidence="1">DUF2461 domain-containing protein</fullName>
    </submittedName>
</protein>
<dbReference type="NCBIfam" id="TIGR02453">
    <property type="entry name" value="TIGR02453 family protein"/>
    <property type="match status" value="1"/>
</dbReference>
<reference evidence="1 2" key="1">
    <citation type="journal article" date="2023" name="PLoS ONE">
        <title>Complete genome assembly of Hawai'i environmental nontuberculous mycobacteria reveals unexpected co-isolation with methylobacteria.</title>
        <authorList>
            <person name="Hendrix J."/>
            <person name="Epperson L.E."/>
            <person name="Tong E.I."/>
            <person name="Chan Y.L."/>
            <person name="Hasan N.A."/>
            <person name="Dawrs S.N."/>
            <person name="Norton G.J."/>
            <person name="Virdi R."/>
            <person name="Crooks J.L."/>
            <person name="Chan E.D."/>
            <person name="Honda J.R."/>
            <person name="Strong M."/>
        </authorList>
    </citation>
    <scope>NUCLEOTIDE SEQUENCE [LARGE SCALE GENOMIC DNA]</scope>
    <source>
        <strain evidence="1 2">NJH_HI01</strain>
    </source>
</reference>
<dbReference type="Pfam" id="PF09365">
    <property type="entry name" value="DUF2461"/>
    <property type="match status" value="1"/>
</dbReference>
<dbReference type="EMBL" id="JAQYXL010000001">
    <property type="protein sequence ID" value="MEN3230528.1"/>
    <property type="molecule type" value="Genomic_DNA"/>
</dbReference>
<dbReference type="PANTHER" id="PTHR36452">
    <property type="entry name" value="CHROMOSOME 12, WHOLE GENOME SHOTGUN SEQUENCE"/>
    <property type="match status" value="1"/>
</dbReference>
<accession>A0ABU9ZGD9</accession>
<name>A0ABU9ZGD9_9HYPH</name>
<evidence type="ECO:0000313" key="1">
    <source>
        <dbReference type="EMBL" id="MEN3230528.1"/>
    </source>
</evidence>